<accession>A0ACD0NXK4</accession>
<dbReference type="Proteomes" id="UP000245626">
    <property type="component" value="Unassembled WGS sequence"/>
</dbReference>
<evidence type="ECO:0000313" key="2">
    <source>
        <dbReference type="Proteomes" id="UP000245626"/>
    </source>
</evidence>
<evidence type="ECO:0000313" key="1">
    <source>
        <dbReference type="EMBL" id="PWN50506.1"/>
    </source>
</evidence>
<keyword evidence="2" id="KW-1185">Reference proteome</keyword>
<name>A0ACD0NXK4_9BASI</name>
<gene>
    <name evidence="1" type="ORF">IE53DRAFT_315659</name>
</gene>
<organism evidence="1 2">
    <name type="scientific">Violaceomyces palustris</name>
    <dbReference type="NCBI Taxonomy" id="1673888"/>
    <lineage>
        <taxon>Eukaryota</taxon>
        <taxon>Fungi</taxon>
        <taxon>Dikarya</taxon>
        <taxon>Basidiomycota</taxon>
        <taxon>Ustilaginomycotina</taxon>
        <taxon>Ustilaginomycetes</taxon>
        <taxon>Violaceomycetales</taxon>
        <taxon>Violaceomycetaceae</taxon>
        <taxon>Violaceomyces</taxon>
    </lineage>
</organism>
<reference evidence="1 2" key="1">
    <citation type="journal article" date="2018" name="Mol. Biol. Evol.">
        <title>Broad Genomic Sampling Reveals a Smut Pathogenic Ancestry of the Fungal Clade Ustilaginomycotina.</title>
        <authorList>
            <person name="Kijpornyongpan T."/>
            <person name="Mondo S.J."/>
            <person name="Barry K."/>
            <person name="Sandor L."/>
            <person name="Lee J."/>
            <person name="Lipzen A."/>
            <person name="Pangilinan J."/>
            <person name="LaButti K."/>
            <person name="Hainaut M."/>
            <person name="Henrissat B."/>
            <person name="Grigoriev I.V."/>
            <person name="Spatafora J.W."/>
            <person name="Aime M.C."/>
        </authorList>
    </citation>
    <scope>NUCLEOTIDE SEQUENCE [LARGE SCALE GENOMIC DNA]</scope>
    <source>
        <strain evidence="1 2">SA 807</strain>
    </source>
</reference>
<dbReference type="EMBL" id="KZ819925">
    <property type="protein sequence ID" value="PWN50506.1"/>
    <property type="molecule type" value="Genomic_DNA"/>
</dbReference>
<sequence>MQGGEPVTPESLPEQADEDAAESDVHFSGSARTEGFYRIPPAEKAAHLPDRNKAIVDTSNTSALASARDNRADSRRLVLGIEQHKKDTATDTDILKFNQLRTRKKQLKFAKSPIHDWGLYAMELIPAGDMVIEYVGEVIRQQVADAREKAYERQGNFSTYLFRVDDDLVVDATRKGNIARLMNHCCTPNCNAKILTLNGEKRIVLFAKNTILPGQELTYDYKFQSSADDENAITCLCGSPGCRRFL</sequence>
<protein>
    <submittedName>
        <fullName evidence="1">SET domain-containing protein</fullName>
    </submittedName>
</protein>
<proteinExistence type="predicted"/>